<dbReference type="Proteomes" id="UP000323664">
    <property type="component" value="Unassembled WGS sequence"/>
</dbReference>
<evidence type="ECO:0000313" key="3">
    <source>
        <dbReference type="Proteomes" id="UP000323664"/>
    </source>
</evidence>
<protein>
    <recommendedName>
        <fullName evidence="1">ThuA-like domain-containing protein</fullName>
    </recommendedName>
</protein>
<dbReference type="AlphaFoldDB" id="A0A5M9WYR9"/>
<dbReference type="InterPro" id="IPR029010">
    <property type="entry name" value="ThuA-like"/>
</dbReference>
<evidence type="ECO:0000313" key="2">
    <source>
        <dbReference type="EMBL" id="KAA8786814.1"/>
    </source>
</evidence>
<evidence type="ECO:0000259" key="1">
    <source>
        <dbReference type="Pfam" id="PF06283"/>
    </source>
</evidence>
<feature type="domain" description="ThuA-like" evidence="1">
    <location>
        <begin position="3"/>
        <end position="215"/>
    </location>
</feature>
<dbReference type="InterPro" id="IPR029062">
    <property type="entry name" value="Class_I_gatase-like"/>
</dbReference>
<dbReference type="SUPFAM" id="SSF52317">
    <property type="entry name" value="Class I glutamine amidotransferase-like"/>
    <property type="match status" value="1"/>
</dbReference>
<reference evidence="2 3" key="1">
    <citation type="journal article" date="2019" name="J. Ind. Microbiol. Biotechnol.">
        <title>Paenibacillus amylolyticus 27C64 has a diverse set of carbohydrate-active enzymes and complete pectin deconstruction system.</title>
        <authorList>
            <person name="Keggi C."/>
            <person name="Doran-Peterson J."/>
        </authorList>
    </citation>
    <scope>NUCLEOTIDE SEQUENCE [LARGE SCALE GENOMIC DNA]</scope>
    <source>
        <strain evidence="2 3">27C64</strain>
    </source>
</reference>
<dbReference type="Gene3D" id="3.40.50.880">
    <property type="match status" value="1"/>
</dbReference>
<dbReference type="EMBL" id="RIAS01000016">
    <property type="protein sequence ID" value="KAA8786814.1"/>
    <property type="molecule type" value="Genomic_DNA"/>
</dbReference>
<name>A0A5M9WYR9_PAEAM</name>
<dbReference type="OrthoDB" id="9785923at2"/>
<comment type="caution">
    <text evidence="2">The sequence shown here is derived from an EMBL/GenBank/DDBJ whole genome shotgun (WGS) entry which is preliminary data.</text>
</comment>
<dbReference type="PANTHER" id="PTHR40469:SF2">
    <property type="entry name" value="GALACTOSE-BINDING DOMAIN-LIKE SUPERFAMILY PROTEIN"/>
    <property type="match status" value="1"/>
</dbReference>
<sequence>MKKALIVWGGWDGHEPEQVAAIFERILKEEQFEVEVSGTLESYADAEKLLGLDLIVPLWTMGQIEQELVNNVSAAVQSGVGLAGLHGGMCDAFRNNVDWQFMTGGQWVAHPGNDGVEYMVNMKRGSSPLFEHIEDFQVKSEQYYLHVDPAVEVLATTRFPIVSGPHAANGPVDMPVAWTKRWGAGRVFYNSLGHHADIVDMKPVTEMMRSGFLWTAAGKELAKSCKTDATTEVYTGMADNQT</sequence>
<dbReference type="RefSeq" id="WP_123066494.1">
    <property type="nucleotide sequence ID" value="NZ_RIAS01000016.1"/>
</dbReference>
<dbReference type="Pfam" id="PF06283">
    <property type="entry name" value="ThuA"/>
    <property type="match status" value="1"/>
</dbReference>
<organism evidence="2 3">
    <name type="scientific">Paenibacillus amylolyticus</name>
    <dbReference type="NCBI Taxonomy" id="1451"/>
    <lineage>
        <taxon>Bacteria</taxon>
        <taxon>Bacillati</taxon>
        <taxon>Bacillota</taxon>
        <taxon>Bacilli</taxon>
        <taxon>Bacillales</taxon>
        <taxon>Paenibacillaceae</taxon>
        <taxon>Paenibacillus</taxon>
    </lineage>
</organism>
<accession>A0A5M9WYR9</accession>
<dbReference type="PANTHER" id="PTHR40469">
    <property type="entry name" value="SECRETED GLYCOSYL HYDROLASE"/>
    <property type="match status" value="1"/>
</dbReference>
<gene>
    <name evidence="2" type="ORF">EC604_23580</name>
</gene>
<proteinExistence type="predicted"/>